<comment type="caution">
    <text evidence="2">The sequence shown here is derived from an EMBL/GenBank/DDBJ whole genome shotgun (WGS) entry which is preliminary data.</text>
</comment>
<sequence length="160" mass="17580">MLSRASTALLLAEGPSPAIVVARRRWRGGTLRRFAPQLEEQDKEAKWKYREHWKEMQRASIDGTAAAERPTAAQTTGLFVVLLLIAGGNVILDFNDRKNAPASCSSFRIWGSTLVLLVAMVLSLGVYYYTYLNSAEWTGLTITLLLLIFAAFVSGGLACV</sequence>
<organism evidence="2">
    <name type="scientific">marine sediment metagenome</name>
    <dbReference type="NCBI Taxonomy" id="412755"/>
    <lineage>
        <taxon>unclassified sequences</taxon>
        <taxon>metagenomes</taxon>
        <taxon>ecological metagenomes</taxon>
    </lineage>
</organism>
<feature type="transmembrane region" description="Helical" evidence="1">
    <location>
        <begin position="107"/>
        <end position="131"/>
    </location>
</feature>
<evidence type="ECO:0000313" key="2">
    <source>
        <dbReference type="EMBL" id="GAG45213.1"/>
    </source>
</evidence>
<proteinExistence type="predicted"/>
<feature type="transmembrane region" description="Helical" evidence="1">
    <location>
        <begin position="137"/>
        <end position="159"/>
    </location>
</feature>
<accession>X0Y906</accession>
<keyword evidence="1" id="KW-0472">Membrane</keyword>
<feature type="transmembrane region" description="Helical" evidence="1">
    <location>
        <begin position="77"/>
        <end position="95"/>
    </location>
</feature>
<reference evidence="2" key="1">
    <citation type="journal article" date="2014" name="Front. Microbiol.">
        <title>High frequency of phylogenetically diverse reductive dehalogenase-homologous genes in deep subseafloor sedimentary metagenomes.</title>
        <authorList>
            <person name="Kawai M."/>
            <person name="Futagami T."/>
            <person name="Toyoda A."/>
            <person name="Takaki Y."/>
            <person name="Nishi S."/>
            <person name="Hori S."/>
            <person name="Arai W."/>
            <person name="Tsubouchi T."/>
            <person name="Morono Y."/>
            <person name="Uchiyama I."/>
            <person name="Ito T."/>
            <person name="Fujiyama A."/>
            <person name="Inagaki F."/>
            <person name="Takami H."/>
        </authorList>
    </citation>
    <scope>NUCLEOTIDE SEQUENCE</scope>
    <source>
        <strain evidence="2">Expedition CK06-06</strain>
    </source>
</reference>
<gene>
    <name evidence="2" type="ORF">S01H1_78364</name>
</gene>
<dbReference type="AlphaFoldDB" id="X0Y906"/>
<dbReference type="EMBL" id="BARS01052738">
    <property type="protein sequence ID" value="GAG45213.1"/>
    <property type="molecule type" value="Genomic_DNA"/>
</dbReference>
<keyword evidence="1" id="KW-0812">Transmembrane</keyword>
<evidence type="ECO:0000256" key="1">
    <source>
        <dbReference type="SAM" id="Phobius"/>
    </source>
</evidence>
<keyword evidence="1" id="KW-1133">Transmembrane helix</keyword>
<protein>
    <submittedName>
        <fullName evidence="2">Uncharacterized protein</fullName>
    </submittedName>
</protein>
<name>X0Y906_9ZZZZ</name>